<gene>
    <name evidence="3" type="ORF">UFOVP726_38</name>
</gene>
<protein>
    <submittedName>
        <fullName evidence="3">KTSC domain containing protein</fullName>
    </submittedName>
</protein>
<reference evidence="3" key="1">
    <citation type="submission" date="2020-04" db="EMBL/GenBank/DDBJ databases">
        <authorList>
            <person name="Chiriac C."/>
            <person name="Salcher M."/>
            <person name="Ghai R."/>
            <person name="Kavagutti S V."/>
        </authorList>
    </citation>
    <scope>NUCLEOTIDE SEQUENCE</scope>
</reference>
<feature type="region of interest" description="Disordered" evidence="1">
    <location>
        <begin position="1"/>
        <end position="23"/>
    </location>
</feature>
<organism evidence="3">
    <name type="scientific">uncultured Caudovirales phage</name>
    <dbReference type="NCBI Taxonomy" id="2100421"/>
    <lineage>
        <taxon>Viruses</taxon>
        <taxon>Duplodnaviria</taxon>
        <taxon>Heunggongvirae</taxon>
        <taxon>Uroviricota</taxon>
        <taxon>Caudoviricetes</taxon>
        <taxon>Peduoviridae</taxon>
        <taxon>Maltschvirus</taxon>
        <taxon>Maltschvirus maltsch</taxon>
    </lineage>
</organism>
<dbReference type="EMBL" id="LR796695">
    <property type="protein sequence ID" value="CAB4159810.1"/>
    <property type="molecule type" value="Genomic_DNA"/>
</dbReference>
<name>A0A6J5NJ12_9CAUD</name>
<proteinExistence type="predicted"/>
<accession>A0A6J5NJ12</accession>
<evidence type="ECO:0000259" key="2">
    <source>
        <dbReference type="Pfam" id="PF13619"/>
    </source>
</evidence>
<evidence type="ECO:0000256" key="1">
    <source>
        <dbReference type="SAM" id="MobiDB-lite"/>
    </source>
</evidence>
<feature type="domain" description="KTSC" evidence="2">
    <location>
        <begin position="27"/>
        <end position="83"/>
    </location>
</feature>
<dbReference type="InterPro" id="IPR025309">
    <property type="entry name" value="KTSC_dom"/>
</dbReference>
<dbReference type="Pfam" id="PF13619">
    <property type="entry name" value="KTSC"/>
    <property type="match status" value="1"/>
</dbReference>
<sequence>MSTEKKFPEPQPLSDKPRPPIALEPVESNQVGAIGYDEATKTLAVQFRRGARAIYHYPGVERETFEAFKGAESIGGFFAANLKALPFEKFAAEEAAA</sequence>
<evidence type="ECO:0000313" key="3">
    <source>
        <dbReference type="EMBL" id="CAB4159810.1"/>
    </source>
</evidence>